<dbReference type="GeneTree" id="ENSGT00390000006347"/>
<reference evidence="1" key="5">
    <citation type="submission" date="2025-09" db="UniProtKB">
        <authorList>
            <consortium name="Ensembl"/>
        </authorList>
    </citation>
    <scope>IDENTIFICATION</scope>
    <source>
        <strain evidence="1">C57BL/6J</strain>
    </source>
</reference>
<evidence type="ECO:0007829" key="6">
    <source>
        <dbReference type="PubMed" id="21183079"/>
    </source>
</evidence>
<evidence type="ECO:0000313" key="1">
    <source>
        <dbReference type="Ensembl" id="ENSMUSP00000148016.2"/>
    </source>
</evidence>
<protein>
    <submittedName>
        <fullName evidence="1">Cysteinyl-tRNA synthetase 2, mitochondrial</fullName>
    </submittedName>
</protein>
<dbReference type="VEuPathDB" id="HostDB:ENSMUSG00000056228"/>
<accession>A0A1B0GSP2</accession>
<evidence type="ECO:0000313" key="3">
    <source>
        <dbReference type="Proteomes" id="UP000000589"/>
    </source>
</evidence>
<proteinExistence type="evidence at protein level"/>
<dbReference type="AGR" id="MGI:1919191"/>
<keyword evidence="4 5" id="KW-1267">Proteomics identification</keyword>
<feature type="non-terminal residue" evidence="1">
    <location>
        <position position="1"/>
    </location>
</feature>
<dbReference type="ExpressionAtlas" id="A0A1B0GSP2">
    <property type="expression patterns" value="baseline and differential"/>
</dbReference>
<dbReference type="Proteomes" id="UP000000589">
    <property type="component" value="Chromosome 8"/>
</dbReference>
<sequence>FFETVGISLANRQCVSGDSSTVTLRCVVDELVRFRLKVRQYALDTPGAAGEARKRQLQERQPLLEACDTLRQDLVTHGINVKRQCSLHMGTAGSKDKTPETWGPRMRWLHPMRCHTLAFCSFVMKTLY</sequence>
<evidence type="ECO:0000313" key="2">
    <source>
        <dbReference type="MGI" id="MGI:1919191"/>
    </source>
</evidence>
<dbReference type="Antibodypedia" id="42558">
    <property type="antibodies" value="33 antibodies from 17 providers"/>
</dbReference>
<reference evidence="1 3" key="3">
    <citation type="journal article" date="2011" name="PLoS Biol.">
        <title>Modernizing reference genome assemblies.</title>
        <authorList>
            <person name="Church D.M."/>
            <person name="Schneider V.A."/>
            <person name="Graves T."/>
            <person name="Auger K."/>
            <person name="Cunningham F."/>
            <person name="Bouk N."/>
            <person name="Chen H.C."/>
            <person name="Agarwala R."/>
            <person name="McLaren W.M."/>
            <person name="Ritchie G.R."/>
            <person name="Albracht D."/>
            <person name="Kremitzki M."/>
            <person name="Rock S."/>
            <person name="Kotkiewicz H."/>
            <person name="Kremitzki C."/>
            <person name="Wollam A."/>
            <person name="Trani L."/>
            <person name="Fulton L."/>
            <person name="Fulton R."/>
            <person name="Matthews L."/>
            <person name="Whitehead S."/>
            <person name="Chow W."/>
            <person name="Torrance J."/>
            <person name="Dunn M."/>
            <person name="Harden G."/>
            <person name="Threadgold G."/>
            <person name="Wood J."/>
            <person name="Collins J."/>
            <person name="Heath P."/>
            <person name="Griffiths G."/>
            <person name="Pelan S."/>
            <person name="Grafham D."/>
            <person name="Eichler E.E."/>
            <person name="Weinstock G."/>
            <person name="Mardis E.R."/>
            <person name="Wilson R.K."/>
            <person name="Howe K."/>
            <person name="Flicek P."/>
            <person name="Hubbard T."/>
        </authorList>
    </citation>
    <scope>NUCLEOTIDE SEQUENCE [LARGE SCALE GENOMIC DNA]</scope>
    <source>
        <strain evidence="1 3">C57BL/6J</strain>
    </source>
</reference>
<keyword evidence="3" id="KW-1185">Reference proteome</keyword>
<dbReference type="ProteomicsDB" id="351464"/>
<dbReference type="AlphaFoldDB" id="A0A1B0GSP2"/>
<organism evidence="1 3">
    <name type="scientific">Mus musculus</name>
    <name type="common">Mouse</name>
    <dbReference type="NCBI Taxonomy" id="10090"/>
    <lineage>
        <taxon>Eukaryota</taxon>
        <taxon>Metazoa</taxon>
        <taxon>Chordata</taxon>
        <taxon>Craniata</taxon>
        <taxon>Vertebrata</taxon>
        <taxon>Euteleostomi</taxon>
        <taxon>Mammalia</taxon>
        <taxon>Eutheria</taxon>
        <taxon>Euarchontoglires</taxon>
        <taxon>Glires</taxon>
        <taxon>Rodentia</taxon>
        <taxon>Myomorpha</taxon>
        <taxon>Muroidea</taxon>
        <taxon>Muridae</taxon>
        <taxon>Murinae</taxon>
        <taxon>Mus</taxon>
        <taxon>Mus</taxon>
    </lineage>
</organism>
<dbReference type="SMR" id="A0A1B0GSP2"/>
<dbReference type="Bgee" id="ENSMUSG00000056228">
    <property type="expression patterns" value="Expressed in interventricular septum and 227 other cell types or tissues"/>
</dbReference>
<gene>
    <name evidence="1 2" type="primary">Cars2</name>
</gene>
<dbReference type="MGI" id="MGI:1919191">
    <property type="gene designation" value="Cars2"/>
</dbReference>
<evidence type="ECO:0007829" key="5">
    <source>
        <dbReference type="ProteomicsDB" id="A0A1B0GSP2"/>
    </source>
</evidence>
<reference evidence="1" key="4">
    <citation type="submission" date="2025-08" db="UniProtKB">
        <authorList>
            <consortium name="Ensembl"/>
        </authorList>
    </citation>
    <scope>IDENTIFICATION</scope>
    <source>
        <strain evidence="1">C57BL/6J</strain>
    </source>
</reference>
<reference evidence="1 3" key="1">
    <citation type="journal article" date="2009" name="PLoS Biol.">
        <title>Lineage-specific biology revealed by a finished genome assembly of the mouse.</title>
        <authorList>
            <consortium name="Mouse Genome Sequencing Consortium"/>
            <person name="Church D.M."/>
            <person name="Goodstadt L."/>
            <person name="Hillier L.W."/>
            <person name="Zody M.C."/>
            <person name="Goldstein S."/>
            <person name="She X."/>
            <person name="Bult C.J."/>
            <person name="Agarwala R."/>
            <person name="Cherry J.L."/>
            <person name="DiCuccio M."/>
            <person name="Hlavina W."/>
            <person name="Kapustin Y."/>
            <person name="Meric P."/>
            <person name="Maglott D."/>
            <person name="Birtle Z."/>
            <person name="Marques A.C."/>
            <person name="Graves T."/>
            <person name="Zhou S."/>
            <person name="Teague B."/>
            <person name="Potamousis K."/>
            <person name="Churas C."/>
            <person name="Place M."/>
            <person name="Herschleb J."/>
            <person name="Runnheim R."/>
            <person name="Forrest D."/>
            <person name="Amos-Landgraf J."/>
            <person name="Schwartz D.C."/>
            <person name="Cheng Z."/>
            <person name="Lindblad-Toh K."/>
            <person name="Eichler E.E."/>
            <person name="Ponting C.P."/>
        </authorList>
    </citation>
    <scope>NUCLEOTIDE SEQUENCE [LARGE SCALE GENOMIC DNA]</scope>
    <source>
        <strain evidence="1 3">C57BL/6J</strain>
    </source>
</reference>
<dbReference type="Ensembl" id="ENSMUST00000211395.2">
    <property type="protein sequence ID" value="ENSMUSP00000148016.2"/>
    <property type="gene ID" value="ENSMUSG00000056228.11"/>
</dbReference>
<evidence type="ECO:0007829" key="4">
    <source>
        <dbReference type="PeptideAtlas" id="A0A1B0GSP2"/>
    </source>
</evidence>
<reference evidence="6" key="2">
    <citation type="journal article" date="2010" name="Cell">
        <title>A tissue-specific atlas of mouse protein phosphorylation and expression.</title>
        <authorList>
            <person name="Huttlin E.L."/>
            <person name="Jedrychowski M.P."/>
            <person name="Elias J.E."/>
            <person name="Goswami T."/>
            <person name="Rad R."/>
            <person name="Beausoleil S.A."/>
            <person name="Villen J."/>
            <person name="Haas W."/>
            <person name="Sowa M.E."/>
            <person name="Gygi S.P."/>
        </authorList>
    </citation>
    <scope>IDENTIFICATION BY MASS SPECTROMETRY [LARGE SCALE ANALYSIS]</scope>
</reference>
<name>A0A1B0GSP2_MOUSE</name>